<dbReference type="GO" id="GO:1990904">
    <property type="term" value="C:ribonucleoprotein complex"/>
    <property type="evidence" value="ECO:0007669"/>
    <property type="project" value="UniProtKB-KW"/>
</dbReference>
<evidence type="ECO:0000256" key="1">
    <source>
        <dbReference type="ARBA" id="ARBA00008563"/>
    </source>
</evidence>
<evidence type="ECO:0000313" key="9">
    <source>
        <dbReference type="Proteomes" id="UP000063234"/>
    </source>
</evidence>
<dbReference type="OrthoDB" id="9813334at2"/>
<proteinExistence type="inferred from homology"/>
<evidence type="ECO:0000256" key="3">
    <source>
        <dbReference type="ARBA" id="ARBA00022884"/>
    </source>
</evidence>
<dbReference type="InterPro" id="IPR036164">
    <property type="entry name" value="bL21-like_sf"/>
</dbReference>
<keyword evidence="9" id="KW-1185">Reference proteome</keyword>
<comment type="function">
    <text evidence="6 7">This protein binds to 23S rRNA in the presence of protein L20.</text>
</comment>
<sequence length="102" mass="11926">MFAIVETGGKQYALEVGDIVRVEKLPYEEGQEIELDKVLLVEGEERKVGTPYVEGAKVVAKVLRHGRGRKIIGMKFKRRKNYRRKWGHRQWFTELEILEIKA</sequence>
<dbReference type="GO" id="GO:0005737">
    <property type="term" value="C:cytoplasm"/>
    <property type="evidence" value="ECO:0007669"/>
    <property type="project" value="UniProtKB-ARBA"/>
</dbReference>
<keyword evidence="2 6" id="KW-0699">rRNA-binding</keyword>
<keyword evidence="3 6" id="KW-0694">RNA-binding</keyword>
<dbReference type="HAMAP" id="MF_01363">
    <property type="entry name" value="Ribosomal_bL21"/>
    <property type="match status" value="1"/>
</dbReference>
<reference evidence="9" key="1">
    <citation type="journal article" date="2018" name="Science">
        <title>A primordial and reversible TCA cycle in a facultatively chemolithoautotrophic thermophile.</title>
        <authorList>
            <person name="Nunoura T."/>
            <person name="Chikaraishi Y."/>
            <person name="Izaki R."/>
            <person name="Suwa T."/>
            <person name="Sato T."/>
            <person name="Harada T."/>
            <person name="Mori K."/>
            <person name="Kato Y."/>
            <person name="Miyazaki M."/>
            <person name="Shimamura S."/>
            <person name="Yanagawa K."/>
            <person name="Shuto A."/>
            <person name="Ohkouchi N."/>
            <person name="Fujita N."/>
            <person name="Takaki Y."/>
            <person name="Atomi H."/>
            <person name="Takai K."/>
        </authorList>
    </citation>
    <scope>NUCLEOTIDE SEQUENCE [LARGE SCALE GENOMIC DNA]</scope>
    <source>
        <strain evidence="9">DSM 17441 / JCM 13301 / NBRC 103674 / ABI70S6</strain>
    </source>
</reference>
<dbReference type="Proteomes" id="UP000063234">
    <property type="component" value="Chromosome"/>
</dbReference>
<dbReference type="InterPro" id="IPR028909">
    <property type="entry name" value="bL21-like"/>
</dbReference>
<evidence type="ECO:0000313" key="8">
    <source>
        <dbReference type="EMBL" id="BAT71343.1"/>
    </source>
</evidence>
<dbReference type="PROSITE" id="PS01169">
    <property type="entry name" value="RIBOSOMAL_L21"/>
    <property type="match status" value="1"/>
</dbReference>
<evidence type="ECO:0000256" key="6">
    <source>
        <dbReference type="HAMAP-Rule" id="MF_01363"/>
    </source>
</evidence>
<keyword evidence="5 6" id="KW-0687">Ribonucleoprotein</keyword>
<evidence type="ECO:0000256" key="4">
    <source>
        <dbReference type="ARBA" id="ARBA00022980"/>
    </source>
</evidence>
<dbReference type="SUPFAM" id="SSF141091">
    <property type="entry name" value="L21p-like"/>
    <property type="match status" value="1"/>
</dbReference>
<comment type="subunit">
    <text evidence="6">Part of the 50S ribosomal subunit. Contacts protein L20.</text>
</comment>
<dbReference type="NCBIfam" id="TIGR00061">
    <property type="entry name" value="L21"/>
    <property type="match status" value="1"/>
</dbReference>
<dbReference type="PANTHER" id="PTHR21349:SF0">
    <property type="entry name" value="LARGE RIBOSOMAL SUBUNIT PROTEIN BL21M"/>
    <property type="match status" value="1"/>
</dbReference>
<evidence type="ECO:0000256" key="2">
    <source>
        <dbReference type="ARBA" id="ARBA00022730"/>
    </source>
</evidence>
<evidence type="ECO:0000256" key="5">
    <source>
        <dbReference type="ARBA" id="ARBA00023274"/>
    </source>
</evidence>
<dbReference type="GO" id="GO:0019843">
    <property type="term" value="F:rRNA binding"/>
    <property type="evidence" value="ECO:0007669"/>
    <property type="project" value="UniProtKB-UniRule"/>
</dbReference>
<dbReference type="GO" id="GO:0006412">
    <property type="term" value="P:translation"/>
    <property type="evidence" value="ECO:0007669"/>
    <property type="project" value="UniProtKB-UniRule"/>
</dbReference>
<dbReference type="Pfam" id="PF00829">
    <property type="entry name" value="Ribosomal_L21p"/>
    <property type="match status" value="1"/>
</dbReference>
<dbReference type="PATRIC" id="fig|1298851.3.peg.561"/>
<gene>
    <name evidence="6 8" type="primary">rplU</name>
    <name evidence="8" type="ORF">TST_0537</name>
</gene>
<dbReference type="AlphaFoldDB" id="A0A0S3QSN5"/>
<dbReference type="InterPro" id="IPR001787">
    <property type="entry name" value="Ribosomal_bL21"/>
</dbReference>
<dbReference type="GO" id="GO:0003735">
    <property type="term" value="F:structural constituent of ribosome"/>
    <property type="evidence" value="ECO:0007669"/>
    <property type="project" value="InterPro"/>
</dbReference>
<dbReference type="PANTHER" id="PTHR21349">
    <property type="entry name" value="50S RIBOSOMAL PROTEIN L21"/>
    <property type="match status" value="1"/>
</dbReference>
<keyword evidence="4 6" id="KW-0689">Ribosomal protein</keyword>
<name>A0A0S3QSN5_THET7</name>
<protein>
    <recommendedName>
        <fullName evidence="6">Large ribosomal subunit protein bL21</fullName>
    </recommendedName>
</protein>
<accession>A0A0S3QSN5</accession>
<dbReference type="GO" id="GO:0005840">
    <property type="term" value="C:ribosome"/>
    <property type="evidence" value="ECO:0007669"/>
    <property type="project" value="UniProtKB-KW"/>
</dbReference>
<dbReference type="InterPro" id="IPR018258">
    <property type="entry name" value="Ribosomal_bL21_CS"/>
</dbReference>
<dbReference type="KEGG" id="ttk:TST_0537"/>
<dbReference type="STRING" id="1298851.TST_0537"/>
<evidence type="ECO:0000256" key="7">
    <source>
        <dbReference type="RuleBase" id="RU000562"/>
    </source>
</evidence>
<dbReference type="RefSeq" id="WP_068549264.1">
    <property type="nucleotide sequence ID" value="NZ_AP013035.1"/>
</dbReference>
<comment type="similarity">
    <text evidence="1 6 7">Belongs to the bacterial ribosomal protein bL21 family.</text>
</comment>
<organism evidence="8 9">
    <name type="scientific">Thermosulfidibacter takaii (strain DSM 17441 / JCM 13301 / NBRC 103674 / ABI70S6)</name>
    <dbReference type="NCBI Taxonomy" id="1298851"/>
    <lineage>
        <taxon>Bacteria</taxon>
        <taxon>Pseudomonadati</taxon>
        <taxon>Thermosulfidibacterota</taxon>
        <taxon>Thermosulfidibacteria</taxon>
        <taxon>Thermosulfidibacterales</taxon>
        <taxon>Thermosulfidibacteraceae</taxon>
    </lineage>
</organism>
<dbReference type="EMBL" id="AP013035">
    <property type="protein sequence ID" value="BAT71343.1"/>
    <property type="molecule type" value="Genomic_DNA"/>
</dbReference>